<dbReference type="STRING" id="655815.ZPR_4356"/>
<dbReference type="OrthoDB" id="743079at2"/>
<reference evidence="3 4" key="1">
    <citation type="journal article" date="2010" name="BMC Genomics">
        <title>The complete genome of Zunongwangia profunda SM-A87 reveals its adaptation to the deep-sea environment and ecological role in sedimentary organic nitrogen degradation.</title>
        <authorList>
            <person name="Qin Q.L."/>
            <person name="Zhang X.Y."/>
            <person name="Wang X.M."/>
            <person name="Liu G.M."/>
            <person name="Chen X.L."/>
            <person name="Xie B.B."/>
            <person name="Dang H.Y."/>
            <person name="Zhou B.C."/>
            <person name="Yu J."/>
            <person name="Zhang Y.Z."/>
        </authorList>
    </citation>
    <scope>NUCLEOTIDE SEQUENCE [LARGE SCALE GENOMIC DNA]</scope>
    <source>
        <strain evidence="4">DSM 18752 / CCTCC AB 206139 / SM-A87</strain>
    </source>
</reference>
<dbReference type="InterPro" id="IPR017937">
    <property type="entry name" value="Thioredoxin_CS"/>
</dbReference>
<name>D5BBB8_ZUNPS</name>
<dbReference type="RefSeq" id="WP_013073718.1">
    <property type="nucleotide sequence ID" value="NC_014041.1"/>
</dbReference>
<proteinExistence type="predicted"/>
<dbReference type="InterPro" id="IPR013766">
    <property type="entry name" value="Thioredoxin_domain"/>
</dbReference>
<dbReference type="SUPFAM" id="SSF52833">
    <property type="entry name" value="Thioredoxin-like"/>
    <property type="match status" value="1"/>
</dbReference>
<dbReference type="Gene3D" id="3.40.30.10">
    <property type="entry name" value="Glutaredoxin"/>
    <property type="match status" value="1"/>
</dbReference>
<dbReference type="eggNOG" id="COG0526">
    <property type="taxonomic scope" value="Bacteria"/>
</dbReference>
<sequence>MNIISGFKGNEQIIIADLNNNKDFSDDHIFEFSKEEKKLIKNKDSVVEYKYNSKGSISNQVFKRDIKIYPDPNSFYAQFLKDSLNKSLATSFELMDLRKGQLKIDTSIYDVAMQGYVKNRVSISVKPISVLFSDQDTGFNENFYYSVGDTLLLANDFYKIDSVSNNLSKLHFSLIKNIDEYRGKRLGVKIKNYNLTSLTNHTTTIKEFSANKNFILLDFWGTWCVPCLKSLPNLKKLHQDNEDVAVISIALDESIDVVKDFSIKNNMDWNHAYVDSNNRKGIITDLRIKEYPTFILLDNNLKILYRGSSEVALKNIEKMLISNSSSKTLNH</sequence>
<dbReference type="PANTHER" id="PTHR42852">
    <property type="entry name" value="THIOL:DISULFIDE INTERCHANGE PROTEIN DSBE"/>
    <property type="match status" value="1"/>
</dbReference>
<keyword evidence="4" id="KW-1185">Reference proteome</keyword>
<dbReference type="InterPro" id="IPR050553">
    <property type="entry name" value="Thioredoxin_ResA/DsbE_sf"/>
</dbReference>
<dbReference type="CDD" id="cd02966">
    <property type="entry name" value="TlpA_like_family"/>
    <property type="match status" value="1"/>
</dbReference>
<organism evidence="3 4">
    <name type="scientific">Zunongwangia profunda (strain DSM 18752 / CCTCC AB 206139 / SM-A87)</name>
    <name type="common">Wangia profunda</name>
    <dbReference type="NCBI Taxonomy" id="655815"/>
    <lineage>
        <taxon>Bacteria</taxon>
        <taxon>Pseudomonadati</taxon>
        <taxon>Bacteroidota</taxon>
        <taxon>Flavobacteriia</taxon>
        <taxon>Flavobacteriales</taxon>
        <taxon>Flavobacteriaceae</taxon>
        <taxon>Zunongwangia</taxon>
    </lineage>
</organism>
<dbReference type="KEGG" id="zpr:ZPR_4356"/>
<dbReference type="PROSITE" id="PS51352">
    <property type="entry name" value="THIOREDOXIN_2"/>
    <property type="match status" value="1"/>
</dbReference>
<protein>
    <submittedName>
        <fullName evidence="3">Thioredoxin-like protein</fullName>
    </submittedName>
</protein>
<dbReference type="InterPro" id="IPR036249">
    <property type="entry name" value="Thioredoxin-like_sf"/>
</dbReference>
<evidence type="ECO:0000259" key="2">
    <source>
        <dbReference type="PROSITE" id="PS51352"/>
    </source>
</evidence>
<gene>
    <name evidence="3" type="ordered locus">ZPR_4356</name>
</gene>
<dbReference type="Pfam" id="PF13905">
    <property type="entry name" value="Thioredoxin_8"/>
    <property type="match status" value="1"/>
</dbReference>
<dbReference type="PROSITE" id="PS00194">
    <property type="entry name" value="THIOREDOXIN_1"/>
    <property type="match status" value="1"/>
</dbReference>
<evidence type="ECO:0000256" key="1">
    <source>
        <dbReference type="ARBA" id="ARBA00023284"/>
    </source>
</evidence>
<dbReference type="HOGENOM" id="CLU_049579_0_0_10"/>
<evidence type="ECO:0000313" key="4">
    <source>
        <dbReference type="Proteomes" id="UP000001654"/>
    </source>
</evidence>
<feature type="domain" description="Thioredoxin" evidence="2">
    <location>
        <begin position="184"/>
        <end position="309"/>
    </location>
</feature>
<dbReference type="Proteomes" id="UP000001654">
    <property type="component" value="Chromosome"/>
</dbReference>
<dbReference type="AlphaFoldDB" id="D5BBB8"/>
<dbReference type="InterPro" id="IPR012336">
    <property type="entry name" value="Thioredoxin-like_fold"/>
</dbReference>
<keyword evidence="1" id="KW-0676">Redox-active center</keyword>
<evidence type="ECO:0000313" key="3">
    <source>
        <dbReference type="EMBL" id="ADF54658.1"/>
    </source>
</evidence>
<accession>D5BBB8</accession>
<dbReference type="PANTHER" id="PTHR42852:SF13">
    <property type="entry name" value="PROTEIN DIPZ"/>
    <property type="match status" value="1"/>
</dbReference>
<dbReference type="EMBL" id="CP001650">
    <property type="protein sequence ID" value="ADF54658.1"/>
    <property type="molecule type" value="Genomic_DNA"/>
</dbReference>